<feature type="transmembrane region" description="Helical" evidence="12">
    <location>
        <begin position="182"/>
        <end position="202"/>
    </location>
</feature>
<reference evidence="14" key="1">
    <citation type="submission" date="2025-08" db="UniProtKB">
        <authorList>
            <consortium name="RefSeq"/>
        </authorList>
    </citation>
    <scope>IDENTIFICATION</scope>
    <source>
        <tissue evidence="14">Whole organism</tissue>
    </source>
</reference>
<feature type="transmembrane region" description="Helical" evidence="12">
    <location>
        <begin position="113"/>
        <end position="130"/>
    </location>
</feature>
<keyword evidence="3 12" id="KW-0813">Transport</keyword>
<evidence type="ECO:0000313" key="14">
    <source>
        <dbReference type="RefSeq" id="XP_018021810.1"/>
    </source>
</evidence>
<protein>
    <recommendedName>
        <fullName evidence="12">Innexin</fullName>
    </recommendedName>
</protein>
<evidence type="ECO:0000256" key="10">
    <source>
        <dbReference type="ARBA" id="ARBA00023136"/>
    </source>
</evidence>
<evidence type="ECO:0000256" key="1">
    <source>
        <dbReference type="ARBA" id="ARBA00004610"/>
    </source>
</evidence>
<dbReference type="RefSeq" id="XP_018021810.1">
    <property type="nucleotide sequence ID" value="XM_018166321.2"/>
</dbReference>
<evidence type="ECO:0000256" key="8">
    <source>
        <dbReference type="ARBA" id="ARBA00022989"/>
    </source>
</evidence>
<dbReference type="OrthoDB" id="5867527at2759"/>
<evidence type="ECO:0000256" key="4">
    <source>
        <dbReference type="ARBA" id="ARBA00022475"/>
    </source>
</evidence>
<evidence type="ECO:0000256" key="3">
    <source>
        <dbReference type="ARBA" id="ARBA00022448"/>
    </source>
</evidence>
<gene>
    <name evidence="14" type="primary">LOC108677997</name>
    <name evidence="12" type="synonym">inx</name>
</gene>
<dbReference type="GO" id="GO:0005886">
    <property type="term" value="C:plasma membrane"/>
    <property type="evidence" value="ECO:0007669"/>
    <property type="project" value="UniProtKB-SubCell"/>
</dbReference>
<name>A0A8B7P771_HYAAZ</name>
<evidence type="ECO:0000256" key="12">
    <source>
        <dbReference type="RuleBase" id="RU010713"/>
    </source>
</evidence>
<dbReference type="InterPro" id="IPR000990">
    <property type="entry name" value="Innexin"/>
</dbReference>
<proteinExistence type="inferred from homology"/>
<dbReference type="PROSITE" id="PS51013">
    <property type="entry name" value="PANNEXIN"/>
    <property type="match status" value="1"/>
</dbReference>
<dbReference type="Proteomes" id="UP000694843">
    <property type="component" value="Unplaced"/>
</dbReference>
<dbReference type="GO" id="GO:0005243">
    <property type="term" value="F:gap junction channel activity"/>
    <property type="evidence" value="ECO:0007669"/>
    <property type="project" value="TreeGrafter"/>
</dbReference>
<keyword evidence="6" id="KW-0303">Gap junction</keyword>
<dbReference type="PRINTS" id="PR01262">
    <property type="entry name" value="INNEXIN"/>
</dbReference>
<dbReference type="PANTHER" id="PTHR11893">
    <property type="entry name" value="INNEXIN"/>
    <property type="match status" value="1"/>
</dbReference>
<evidence type="ECO:0000256" key="11">
    <source>
        <dbReference type="ARBA" id="ARBA00023303"/>
    </source>
</evidence>
<comment type="subcellular location">
    <subcellularLocation>
        <location evidence="1">Cell junction</location>
        <location evidence="1">Gap junction</location>
    </subcellularLocation>
    <subcellularLocation>
        <location evidence="2 12">Cell membrane</location>
        <topology evidence="2 12">Multi-pass membrane protein</topology>
    </subcellularLocation>
</comment>
<evidence type="ECO:0000256" key="7">
    <source>
        <dbReference type="ARBA" id="ARBA00022949"/>
    </source>
</evidence>
<keyword evidence="10 12" id="KW-0472">Membrane</keyword>
<keyword evidence="4" id="KW-1003">Cell membrane</keyword>
<accession>A0A8B7P771</accession>
<keyword evidence="9 12" id="KW-0406">Ion transport</keyword>
<dbReference type="PANTHER" id="PTHR11893:SF39">
    <property type="entry name" value="INNEXIN INX1"/>
    <property type="match status" value="1"/>
</dbReference>
<comment type="function">
    <text evidence="12">Structural component of the gap junctions.</text>
</comment>
<dbReference type="GeneID" id="108677997"/>
<keyword evidence="8 12" id="KW-1133">Transmembrane helix</keyword>
<evidence type="ECO:0000256" key="9">
    <source>
        <dbReference type="ARBA" id="ARBA00023065"/>
    </source>
</evidence>
<dbReference type="GO" id="GO:0034220">
    <property type="term" value="P:monoatomic ion transmembrane transport"/>
    <property type="evidence" value="ECO:0007669"/>
    <property type="project" value="UniProtKB-KW"/>
</dbReference>
<keyword evidence="13" id="KW-1185">Reference proteome</keyword>
<evidence type="ECO:0000313" key="13">
    <source>
        <dbReference type="Proteomes" id="UP000694843"/>
    </source>
</evidence>
<comment type="similarity">
    <text evidence="12">Belongs to the pannexin family.</text>
</comment>
<evidence type="ECO:0000256" key="5">
    <source>
        <dbReference type="ARBA" id="ARBA00022692"/>
    </source>
</evidence>
<keyword evidence="5 12" id="KW-0812">Transmembrane</keyword>
<dbReference type="Pfam" id="PF00876">
    <property type="entry name" value="Innexin"/>
    <property type="match status" value="1"/>
</dbReference>
<keyword evidence="7" id="KW-0965">Cell junction</keyword>
<evidence type="ECO:0000256" key="6">
    <source>
        <dbReference type="ARBA" id="ARBA00022868"/>
    </source>
</evidence>
<evidence type="ECO:0000256" key="2">
    <source>
        <dbReference type="ARBA" id="ARBA00004651"/>
    </source>
</evidence>
<comment type="caution">
    <text evidence="12">Lacks conserved residue(s) required for the propagation of feature annotation.</text>
</comment>
<sequence>MAFAYVGSLKDLLARGEFPSESSIFRLHYQFTTALCIGGSIFLTANEFFGETINCMTDLEANVINTYCWIKSTFTMDDYQYREVGKSVAQPGVLSPEGYTEEELEAKWTFHNYYQWVVFFLCFQAALFYLPKLIWNTVEGGLMGSIANGLNKTLYKDEDVGDRKKVVVEYIITHIKMHNGYVFKYWGCELFCFVNLILQMYFVDTFLGHQFLTYGTEVVNYSNMDQTERVDPMIYIFPRMTKCIFHKYGSSGSIERHDAFCLLPLNILNEKIFILQWFWFIFLATLFGLLIVYRIMLLALPGLRPRVMHQHNRAVPMEALEAFTSKTRIGDWWILYVLSKNIDPLIYKDIMSKLAKEIETNASNNPYPSSAPSMFASSSV</sequence>
<organism evidence="13 14">
    <name type="scientific">Hyalella azteca</name>
    <name type="common">Amphipod</name>
    <dbReference type="NCBI Taxonomy" id="294128"/>
    <lineage>
        <taxon>Eukaryota</taxon>
        <taxon>Metazoa</taxon>
        <taxon>Ecdysozoa</taxon>
        <taxon>Arthropoda</taxon>
        <taxon>Crustacea</taxon>
        <taxon>Multicrustacea</taxon>
        <taxon>Malacostraca</taxon>
        <taxon>Eumalacostraca</taxon>
        <taxon>Peracarida</taxon>
        <taxon>Amphipoda</taxon>
        <taxon>Senticaudata</taxon>
        <taxon>Talitrida</taxon>
        <taxon>Talitroidea</taxon>
        <taxon>Hyalellidae</taxon>
        <taxon>Hyalella</taxon>
    </lineage>
</organism>
<keyword evidence="11 12" id="KW-0407">Ion channel</keyword>
<feature type="transmembrane region" description="Helical" evidence="12">
    <location>
        <begin position="277"/>
        <end position="300"/>
    </location>
</feature>
<dbReference type="AlphaFoldDB" id="A0A8B7P771"/>
<dbReference type="KEGG" id="hazt:108677997"/>
<dbReference type="GO" id="GO:0005921">
    <property type="term" value="C:gap junction"/>
    <property type="evidence" value="ECO:0007669"/>
    <property type="project" value="UniProtKB-SubCell"/>
</dbReference>